<organism evidence="7 8">
    <name type="scientific">Salinicola lusitanus</name>
    <dbReference type="NCBI Taxonomy" id="1949085"/>
    <lineage>
        <taxon>Bacteria</taxon>
        <taxon>Pseudomonadati</taxon>
        <taxon>Pseudomonadota</taxon>
        <taxon>Gammaproteobacteria</taxon>
        <taxon>Oceanospirillales</taxon>
        <taxon>Halomonadaceae</taxon>
        <taxon>Salinicola</taxon>
    </lineage>
</organism>
<keyword evidence="2" id="KW-0418">Kinase</keyword>
<proteinExistence type="predicted"/>
<keyword evidence="5" id="KW-0472">Membrane</keyword>
<keyword evidence="8" id="KW-1185">Reference proteome</keyword>
<dbReference type="InterPro" id="IPR011110">
    <property type="entry name" value="Reg_prop"/>
</dbReference>
<name>A0ABZ3CXW6_9GAMM</name>
<dbReference type="SUPFAM" id="SSF55874">
    <property type="entry name" value="ATPase domain of HSP90 chaperone/DNA topoisomerase II/histidine kinase"/>
    <property type="match status" value="1"/>
</dbReference>
<dbReference type="EMBL" id="CP151919">
    <property type="protein sequence ID" value="XAD55876.1"/>
    <property type="molecule type" value="Genomic_DNA"/>
</dbReference>
<dbReference type="InterPro" id="IPR036890">
    <property type="entry name" value="HATPase_C_sf"/>
</dbReference>
<evidence type="ECO:0000256" key="1">
    <source>
        <dbReference type="ARBA" id="ARBA00022679"/>
    </source>
</evidence>
<dbReference type="PROSITE" id="PS50109">
    <property type="entry name" value="HIS_KIN"/>
    <property type="match status" value="1"/>
</dbReference>
<evidence type="ECO:0000256" key="5">
    <source>
        <dbReference type="SAM" id="Phobius"/>
    </source>
</evidence>
<dbReference type="InterPro" id="IPR011123">
    <property type="entry name" value="Y_Y_Y"/>
</dbReference>
<dbReference type="Pfam" id="PF07495">
    <property type="entry name" value="Y_Y_Y"/>
    <property type="match status" value="1"/>
</dbReference>
<dbReference type="Pfam" id="PF02518">
    <property type="entry name" value="HATPase_c"/>
    <property type="match status" value="1"/>
</dbReference>
<dbReference type="Pfam" id="PF07730">
    <property type="entry name" value="HisKA_3"/>
    <property type="match status" value="1"/>
</dbReference>
<sequence length="1032" mass="113396">MKPTSPLWLHAPRRRSILLWLWWVWLLMPPKALALDPNLALQQLHHRSWSGTADAGGPGQVGAIAQTPDGYLWLGTHYSLFRFDGNTFERYVSLAGKTVGTVSSLLALPDGGLWVGLRRGGISLIRNGELTDYAPGAEFPSGAVYGLAQDHDGNVWAAANDGLARFDGNRWHTVSADQGFPGNNARSVFVDRDGTLWAASENRLFYLPRGHRRFLAVDQPVGWISQMTQTRDGTLWIAELYPGRVRPVLPDGKASPSIDVVSLGLAADRDGNLWIGSQGDGLLRLPAHDVSSTDADPPGDALQRYVHLDGLSADDVEPVFEDGAGNIWVGTSAGLDRFRVATLTPATLPDGTRNVALATDASGTLWAGSSNRPVMRQSTGEWLATDVPPPITSAFSDTAGDVWLGGPNGLWRAHRGVLSQLTALPPAAHAEASVRAMARDGSGALWVSINRLGLFRWQDGIWQPTRPPTSRPSQTMPVSAASDARGRVWFGYRDDLLVRRGEDGVRQWGPPEGLDVGNVTALAPSSQSLWVAGTNGVALFDGERFHAIAKGAPFTGIHAIIETRPDNASEHRAVLPPLAPFVPGDLWLHTQSGILRVPAAEVARVLDDPGYRVRFDRYEGDGDLPNDAFRIHPVPSAIRGLDGRLWFATVTGVVSIDPHRSQDRSPPPEPRITAVSADASTYPPAARISLSSRPRRVVIDYTAIDLARPDSVHFRFRLNGYDADWQDVGNRRQAIYTQLGAGDYRFDVAAASSNGIWHPQFASVTLHVAPAFYQTWLFRGLCLLTMATALWAFYRYRMRQAAFYLRARLEARHAERDRIARELHDTLLQSIQALVLHFQAAADRMPAEDPARQAMTRALERADEVIDEGRERVISLRRASTRDSLVARLSRVPLEWPSAHSVTCRVVTRGHPRRLHAQIDNEVYWIGHQALSNALRHAGATQVTTTLSYEKEGLRLSVSDDGMGIPGHYLTSSGRPEHWGLSGMQERARQLRGRLTIDSRAGVGTTVRLSVPAAEAYRSQARSWRRWRLGRA</sequence>
<evidence type="ECO:0000256" key="4">
    <source>
        <dbReference type="SAM" id="MobiDB-lite"/>
    </source>
</evidence>
<keyword evidence="1" id="KW-0808">Transferase</keyword>
<evidence type="ECO:0000313" key="8">
    <source>
        <dbReference type="Proteomes" id="UP001453229"/>
    </source>
</evidence>
<dbReference type="Gene3D" id="3.30.565.10">
    <property type="entry name" value="Histidine kinase-like ATPase, C-terminal domain"/>
    <property type="match status" value="1"/>
</dbReference>
<dbReference type="InterPro" id="IPR003594">
    <property type="entry name" value="HATPase_dom"/>
</dbReference>
<keyword evidence="3" id="KW-0902">Two-component regulatory system</keyword>
<dbReference type="InterPro" id="IPR015943">
    <property type="entry name" value="WD40/YVTN_repeat-like_dom_sf"/>
</dbReference>
<evidence type="ECO:0000259" key="6">
    <source>
        <dbReference type="PROSITE" id="PS50109"/>
    </source>
</evidence>
<feature type="region of interest" description="Disordered" evidence="4">
    <location>
        <begin position="657"/>
        <end position="677"/>
    </location>
</feature>
<dbReference type="CDD" id="cd16917">
    <property type="entry name" value="HATPase_UhpB-NarQ-NarX-like"/>
    <property type="match status" value="1"/>
</dbReference>
<dbReference type="Pfam" id="PF07494">
    <property type="entry name" value="Reg_prop"/>
    <property type="match status" value="2"/>
</dbReference>
<feature type="domain" description="Histidine kinase" evidence="6">
    <location>
        <begin position="931"/>
        <end position="1015"/>
    </location>
</feature>
<reference evidence="7 8" key="1">
    <citation type="submission" date="2024-04" db="EMBL/GenBank/DDBJ databases">
        <title>Salinicola lusitanus LLJ914,a marine bacterium isolated from the Okinawa Trough.</title>
        <authorList>
            <person name="Li J."/>
        </authorList>
    </citation>
    <scope>NUCLEOTIDE SEQUENCE [LARGE SCALE GENOMIC DNA]</scope>
    <source>
        <strain evidence="7 8">LLJ914</strain>
    </source>
</reference>
<evidence type="ECO:0000256" key="2">
    <source>
        <dbReference type="ARBA" id="ARBA00022777"/>
    </source>
</evidence>
<dbReference type="InterPro" id="IPR050482">
    <property type="entry name" value="Sensor_HK_TwoCompSys"/>
</dbReference>
<evidence type="ECO:0000313" key="7">
    <source>
        <dbReference type="EMBL" id="XAD55876.1"/>
    </source>
</evidence>
<dbReference type="PANTHER" id="PTHR24421:SF62">
    <property type="entry name" value="SENSORY TRANSDUCTION HISTIDINE KINASE"/>
    <property type="match status" value="1"/>
</dbReference>
<dbReference type="SUPFAM" id="SSF101898">
    <property type="entry name" value="NHL repeat"/>
    <property type="match status" value="1"/>
</dbReference>
<dbReference type="PANTHER" id="PTHR24421">
    <property type="entry name" value="NITRATE/NITRITE SENSOR PROTEIN NARX-RELATED"/>
    <property type="match status" value="1"/>
</dbReference>
<dbReference type="Gene3D" id="1.20.5.1930">
    <property type="match status" value="1"/>
</dbReference>
<accession>A0ABZ3CXW6</accession>
<dbReference type="InterPro" id="IPR005467">
    <property type="entry name" value="His_kinase_dom"/>
</dbReference>
<dbReference type="InterPro" id="IPR011712">
    <property type="entry name" value="Sig_transdc_His_kin_sub3_dim/P"/>
</dbReference>
<dbReference type="RefSeq" id="WP_342596105.1">
    <property type="nucleotide sequence ID" value="NZ_CP151919.1"/>
</dbReference>
<feature type="transmembrane region" description="Helical" evidence="5">
    <location>
        <begin position="776"/>
        <end position="794"/>
    </location>
</feature>
<dbReference type="Proteomes" id="UP001453229">
    <property type="component" value="Chromosome"/>
</dbReference>
<dbReference type="Gene3D" id="2.60.40.10">
    <property type="entry name" value="Immunoglobulins"/>
    <property type="match status" value="1"/>
</dbReference>
<protein>
    <submittedName>
        <fullName evidence="7">Two-component regulator propeller domain-containing protein</fullName>
    </submittedName>
</protein>
<keyword evidence="5" id="KW-1133">Transmembrane helix</keyword>
<keyword evidence="5" id="KW-0812">Transmembrane</keyword>
<dbReference type="SMART" id="SM00387">
    <property type="entry name" value="HATPase_c"/>
    <property type="match status" value="1"/>
</dbReference>
<evidence type="ECO:0000256" key="3">
    <source>
        <dbReference type="ARBA" id="ARBA00023012"/>
    </source>
</evidence>
<dbReference type="SUPFAM" id="SSF63829">
    <property type="entry name" value="Calcium-dependent phosphotriesterase"/>
    <property type="match status" value="3"/>
</dbReference>
<dbReference type="InterPro" id="IPR013783">
    <property type="entry name" value="Ig-like_fold"/>
</dbReference>
<dbReference type="Gene3D" id="2.130.10.10">
    <property type="entry name" value="YVTN repeat-like/Quinoprotein amine dehydrogenase"/>
    <property type="match status" value="2"/>
</dbReference>
<gene>
    <name evidence="7" type="ORF">AAGT95_07810</name>
</gene>